<feature type="region of interest" description="Disordered" evidence="1">
    <location>
        <begin position="195"/>
        <end position="280"/>
    </location>
</feature>
<feature type="region of interest" description="Disordered" evidence="1">
    <location>
        <begin position="31"/>
        <end position="89"/>
    </location>
</feature>
<accession>A0AAE0ILU7</accession>
<evidence type="ECO:0000256" key="2">
    <source>
        <dbReference type="SAM" id="Phobius"/>
    </source>
</evidence>
<keyword evidence="2" id="KW-0472">Membrane</keyword>
<keyword evidence="4" id="KW-1185">Reference proteome</keyword>
<feature type="non-terminal residue" evidence="3">
    <location>
        <position position="1"/>
    </location>
</feature>
<dbReference type="EMBL" id="JAUEPO010000003">
    <property type="protein sequence ID" value="KAK3327478.1"/>
    <property type="molecule type" value="Genomic_DNA"/>
</dbReference>
<evidence type="ECO:0000313" key="3">
    <source>
        <dbReference type="EMBL" id="KAK3327478.1"/>
    </source>
</evidence>
<keyword evidence="2" id="KW-1133">Transmembrane helix</keyword>
<protein>
    <submittedName>
        <fullName evidence="3">Uncharacterized protein</fullName>
    </submittedName>
</protein>
<comment type="caution">
    <text evidence="3">The sequence shown here is derived from an EMBL/GenBank/DDBJ whole genome shotgun (WGS) entry which is preliminary data.</text>
</comment>
<evidence type="ECO:0000256" key="1">
    <source>
        <dbReference type="SAM" id="MobiDB-lite"/>
    </source>
</evidence>
<feature type="compositionally biased region" description="Basic residues" evidence="1">
    <location>
        <begin position="32"/>
        <end position="47"/>
    </location>
</feature>
<evidence type="ECO:0000313" key="4">
    <source>
        <dbReference type="Proteomes" id="UP001286456"/>
    </source>
</evidence>
<feature type="compositionally biased region" description="Polar residues" evidence="1">
    <location>
        <begin position="225"/>
        <end position="239"/>
    </location>
</feature>
<reference evidence="3" key="1">
    <citation type="journal article" date="2023" name="Mol. Phylogenet. Evol.">
        <title>Genome-scale phylogeny and comparative genomics of the fungal order Sordariales.</title>
        <authorList>
            <person name="Hensen N."/>
            <person name="Bonometti L."/>
            <person name="Westerberg I."/>
            <person name="Brannstrom I.O."/>
            <person name="Guillou S."/>
            <person name="Cros-Aarteil S."/>
            <person name="Calhoun S."/>
            <person name="Haridas S."/>
            <person name="Kuo A."/>
            <person name="Mondo S."/>
            <person name="Pangilinan J."/>
            <person name="Riley R."/>
            <person name="LaButti K."/>
            <person name="Andreopoulos B."/>
            <person name="Lipzen A."/>
            <person name="Chen C."/>
            <person name="Yan M."/>
            <person name="Daum C."/>
            <person name="Ng V."/>
            <person name="Clum A."/>
            <person name="Steindorff A."/>
            <person name="Ohm R.A."/>
            <person name="Martin F."/>
            <person name="Silar P."/>
            <person name="Natvig D.O."/>
            <person name="Lalanne C."/>
            <person name="Gautier V."/>
            <person name="Ament-Velasquez S.L."/>
            <person name="Kruys A."/>
            <person name="Hutchinson M.I."/>
            <person name="Powell A.J."/>
            <person name="Barry K."/>
            <person name="Miller A.N."/>
            <person name="Grigoriev I.V."/>
            <person name="Debuchy R."/>
            <person name="Gladieux P."/>
            <person name="Hiltunen Thoren M."/>
            <person name="Johannesson H."/>
        </authorList>
    </citation>
    <scope>NUCLEOTIDE SEQUENCE</scope>
    <source>
        <strain evidence="3">SMH4131-1</strain>
    </source>
</reference>
<dbReference type="AlphaFoldDB" id="A0AAE0ILU7"/>
<sequence length="357" mass="37879">WRDRHKIEPQSPNHLPLNTTQNIHCPWQPRRWASHHSPRIGPLHRRRPSDSSIMGKIQPTRCRHISPSQNTTNIATSISRPTANNTSTQLPPVAAVIPSQPAKEKLQIDLPSSLIMIPHSIANPLGHDKASFRQVAHDTVTALESFTAAVGGAPPIFSTVDLDTLTTPSFITAASTGSSQSPSFTISSKPASSGHVIPSISSHLPSSSSTTITSSSTDAGAISSQQPLLSPTDTTTAVFTSSQSTQILPPQSLQSPPSLLPLPLPPSTTNEITPGLADQHGSPQNTCLGAAALVGGTVLSGIAFFVMLLYASYALSRWWAGPSARRRGRGRKRLGNDSSVEMCEFGRRRPAGDVACG</sequence>
<feature type="compositionally biased region" description="Low complexity" evidence="1">
    <location>
        <begin position="197"/>
        <end position="224"/>
    </location>
</feature>
<feature type="compositionally biased region" description="Polar residues" evidence="1">
    <location>
        <begin position="66"/>
        <end position="89"/>
    </location>
</feature>
<name>A0AAE0ILU7_9PEZI</name>
<reference evidence="3" key="2">
    <citation type="submission" date="2023-06" db="EMBL/GenBank/DDBJ databases">
        <authorList>
            <consortium name="Lawrence Berkeley National Laboratory"/>
            <person name="Haridas S."/>
            <person name="Hensen N."/>
            <person name="Bonometti L."/>
            <person name="Westerberg I."/>
            <person name="Brannstrom I.O."/>
            <person name="Guillou S."/>
            <person name="Cros-Aarteil S."/>
            <person name="Calhoun S."/>
            <person name="Kuo A."/>
            <person name="Mondo S."/>
            <person name="Pangilinan J."/>
            <person name="Riley R."/>
            <person name="Labutti K."/>
            <person name="Andreopoulos B."/>
            <person name="Lipzen A."/>
            <person name="Chen C."/>
            <person name="Yanf M."/>
            <person name="Daum C."/>
            <person name="Ng V."/>
            <person name="Clum A."/>
            <person name="Steindorff A."/>
            <person name="Ohm R."/>
            <person name="Martin F."/>
            <person name="Silar P."/>
            <person name="Natvig D."/>
            <person name="Lalanne C."/>
            <person name="Gautier V."/>
            <person name="Ament-Velasquez S.L."/>
            <person name="Kruys A."/>
            <person name="Hutchinson M.I."/>
            <person name="Powell A.J."/>
            <person name="Barry K."/>
            <person name="Miller A.N."/>
            <person name="Grigoriev I.V."/>
            <person name="Debuchy R."/>
            <person name="Gladieux P."/>
            <person name="Thoren M.H."/>
            <person name="Johannesson H."/>
        </authorList>
    </citation>
    <scope>NUCLEOTIDE SEQUENCE</scope>
    <source>
        <strain evidence="3">SMH4131-1</strain>
    </source>
</reference>
<dbReference type="Proteomes" id="UP001286456">
    <property type="component" value="Unassembled WGS sequence"/>
</dbReference>
<organism evidence="3 4">
    <name type="scientific">Cercophora scortea</name>
    <dbReference type="NCBI Taxonomy" id="314031"/>
    <lineage>
        <taxon>Eukaryota</taxon>
        <taxon>Fungi</taxon>
        <taxon>Dikarya</taxon>
        <taxon>Ascomycota</taxon>
        <taxon>Pezizomycotina</taxon>
        <taxon>Sordariomycetes</taxon>
        <taxon>Sordariomycetidae</taxon>
        <taxon>Sordariales</taxon>
        <taxon>Lasiosphaeriaceae</taxon>
        <taxon>Cercophora</taxon>
    </lineage>
</organism>
<proteinExistence type="predicted"/>
<feature type="compositionally biased region" description="Low complexity" evidence="1">
    <location>
        <begin position="240"/>
        <end position="257"/>
    </location>
</feature>
<keyword evidence="2" id="KW-0812">Transmembrane</keyword>
<gene>
    <name evidence="3" type="ORF">B0T19DRAFT_460666</name>
</gene>
<feature type="transmembrane region" description="Helical" evidence="2">
    <location>
        <begin position="288"/>
        <end position="310"/>
    </location>
</feature>